<reference evidence="3" key="1">
    <citation type="journal article" date="2019" name="Int. J. Syst. Evol. Microbiol.">
        <title>The Global Catalogue of Microorganisms (GCM) 10K type strain sequencing project: providing services to taxonomists for standard genome sequencing and annotation.</title>
        <authorList>
            <consortium name="The Broad Institute Genomics Platform"/>
            <consortium name="The Broad Institute Genome Sequencing Center for Infectious Disease"/>
            <person name="Wu L."/>
            <person name="Ma J."/>
        </authorList>
    </citation>
    <scope>NUCLEOTIDE SEQUENCE [LARGE SCALE GENOMIC DNA]</scope>
    <source>
        <strain evidence="3">CGMCC 1.13718</strain>
    </source>
</reference>
<name>A0ABW1YGJ7_9GAMM</name>
<dbReference type="RefSeq" id="WP_193193038.1">
    <property type="nucleotide sequence ID" value="NZ_JACZFR010000037.1"/>
</dbReference>
<feature type="signal peptide" evidence="1">
    <location>
        <begin position="1"/>
        <end position="25"/>
    </location>
</feature>
<evidence type="ECO:0000256" key="1">
    <source>
        <dbReference type="SAM" id="SignalP"/>
    </source>
</evidence>
<dbReference type="Proteomes" id="UP001596425">
    <property type="component" value="Unassembled WGS sequence"/>
</dbReference>
<keyword evidence="3" id="KW-1185">Reference proteome</keyword>
<protein>
    <recommendedName>
        <fullName evidence="4">Conjugal transfer protein TraN</fullName>
    </recommendedName>
</protein>
<gene>
    <name evidence="2" type="ORF">ACFQBM_01085</name>
</gene>
<accession>A0ABW1YGJ7</accession>
<evidence type="ECO:0000313" key="2">
    <source>
        <dbReference type="EMBL" id="MFC6631850.1"/>
    </source>
</evidence>
<sequence length="474" mass="50053">MQQVRVVIRTILAMLVLAVVFPAISAADPDGESHAGFPPWQDAGNAGQLEEAFGHGWFPDKNKWYAERYERIILRGVRRTSDIFQVNDVMTTLFGPAWANIWLEGENFLECSPPQGRDFSYALCYYSGPEDPTGQSADNPALPCTLSPSGKLANCKCYKLSTDQVPPKVPYFVDIHAILNKDIYLKTVEACGEDGSKCAPTTSIEAPVCSSINSNQLIPGADLVSVFSPVKKLDYFAGSTPCKSLYAGCMTAPCYDTGEKDANGKPLVDCSCPIFEGPFEIGQGADQGGGNQLQCELGGRNVWSAAHNPKSNNPITPQPPAGACFPDAPPDSGCPLYPAGSGSVDPNGAVCRTVCEAYSGDPAAGGVQVGYTCDSALCTALGLGQDLPWSVTMAERFGIMGQACNGVQNLDGLELITQVEKLAGCSCCASQICGCSEANISAQTNSEIIRLNAEQRAVGINPQCDINGTLCGGP</sequence>
<evidence type="ECO:0008006" key="4">
    <source>
        <dbReference type="Google" id="ProtNLM"/>
    </source>
</evidence>
<evidence type="ECO:0000313" key="3">
    <source>
        <dbReference type="Proteomes" id="UP001596425"/>
    </source>
</evidence>
<feature type="chain" id="PRO_5046792961" description="Conjugal transfer protein TraN" evidence="1">
    <location>
        <begin position="26"/>
        <end position="474"/>
    </location>
</feature>
<organism evidence="2 3">
    <name type="scientific">Microbulbifer taiwanensis</name>
    <dbReference type="NCBI Taxonomy" id="986746"/>
    <lineage>
        <taxon>Bacteria</taxon>
        <taxon>Pseudomonadati</taxon>
        <taxon>Pseudomonadota</taxon>
        <taxon>Gammaproteobacteria</taxon>
        <taxon>Cellvibrionales</taxon>
        <taxon>Microbulbiferaceae</taxon>
        <taxon>Microbulbifer</taxon>
    </lineage>
</organism>
<proteinExistence type="predicted"/>
<comment type="caution">
    <text evidence="2">The sequence shown here is derived from an EMBL/GenBank/DDBJ whole genome shotgun (WGS) entry which is preliminary data.</text>
</comment>
<dbReference type="EMBL" id="JBHSVR010000001">
    <property type="protein sequence ID" value="MFC6631850.1"/>
    <property type="molecule type" value="Genomic_DNA"/>
</dbReference>
<keyword evidence="1" id="KW-0732">Signal</keyword>